<keyword evidence="5" id="KW-1185">Reference proteome</keyword>
<sequence>MARTDTALASRRKGTRDAEATRGAILDAGRAEFAERGLGGGRIDAIAERAGCNKAMIYHYFGSKAALFSAVLEHNYALIRSAEAALDLSHRDPVEAVRTLVEFSFDYVAANPEFIKLINEENLHAGVHIDAAMARKLNSPVVGTLREVLARGAAQGVFRGDADPQQLYISIASICYFSIANRYTLSAIFDLPPGDALLGYRRAHVIEVILGYLRP</sequence>
<dbReference type="EMBL" id="WIND01000008">
    <property type="protein sequence ID" value="MSU90292.1"/>
    <property type="molecule type" value="Genomic_DNA"/>
</dbReference>
<evidence type="ECO:0000313" key="4">
    <source>
        <dbReference type="EMBL" id="MSU90292.1"/>
    </source>
</evidence>
<reference evidence="4 5" key="1">
    <citation type="submission" date="2019-10" db="EMBL/GenBank/DDBJ databases">
        <title>Cognatihalovulum marinum gen. nov. sp. nov., a new member of the family Rhodobacteraceae isolated from deep seawater of the Northwest Indian Ocean.</title>
        <authorList>
            <person name="Ruan C."/>
            <person name="Wang J."/>
            <person name="Zheng X."/>
            <person name="Song L."/>
            <person name="Zhu Y."/>
            <person name="Huang Y."/>
            <person name="Lu Z."/>
            <person name="Du W."/>
            <person name="Huang L."/>
            <person name="Dai X."/>
        </authorList>
    </citation>
    <scope>NUCLEOTIDE SEQUENCE [LARGE SCALE GENOMIC DNA]</scope>
    <source>
        <strain evidence="4 5">2CG4</strain>
    </source>
</reference>
<gene>
    <name evidence="4" type="ORF">GE300_11785</name>
</gene>
<feature type="DNA-binding region" description="H-T-H motif" evidence="2">
    <location>
        <begin position="42"/>
        <end position="61"/>
    </location>
</feature>
<dbReference type="InterPro" id="IPR050109">
    <property type="entry name" value="HTH-type_TetR-like_transc_reg"/>
</dbReference>
<dbReference type="RefSeq" id="WP_154446781.1">
    <property type="nucleotide sequence ID" value="NZ_WIND01000008.1"/>
</dbReference>
<evidence type="ECO:0000259" key="3">
    <source>
        <dbReference type="PROSITE" id="PS50977"/>
    </source>
</evidence>
<dbReference type="PROSITE" id="PS50977">
    <property type="entry name" value="HTH_TETR_2"/>
    <property type="match status" value="1"/>
</dbReference>
<comment type="caution">
    <text evidence="4">The sequence shown here is derived from an EMBL/GenBank/DDBJ whole genome shotgun (WGS) entry which is preliminary data.</text>
</comment>
<protein>
    <submittedName>
        <fullName evidence="4">TetR family transcriptional regulator</fullName>
    </submittedName>
</protein>
<dbReference type="SUPFAM" id="SSF46689">
    <property type="entry name" value="Homeodomain-like"/>
    <property type="match status" value="1"/>
</dbReference>
<dbReference type="InterPro" id="IPR009057">
    <property type="entry name" value="Homeodomain-like_sf"/>
</dbReference>
<dbReference type="InterPro" id="IPR041474">
    <property type="entry name" value="NicS_C"/>
</dbReference>
<dbReference type="PRINTS" id="PR00455">
    <property type="entry name" value="HTHTETR"/>
</dbReference>
<dbReference type="AlphaFoldDB" id="A0A6L5Z2Q6"/>
<dbReference type="SUPFAM" id="SSF48498">
    <property type="entry name" value="Tetracyclin repressor-like, C-terminal domain"/>
    <property type="match status" value="1"/>
</dbReference>
<dbReference type="Gene3D" id="1.10.357.10">
    <property type="entry name" value="Tetracycline Repressor, domain 2"/>
    <property type="match status" value="1"/>
</dbReference>
<feature type="domain" description="HTH tetR-type" evidence="3">
    <location>
        <begin position="19"/>
        <end position="79"/>
    </location>
</feature>
<dbReference type="InterPro" id="IPR036271">
    <property type="entry name" value="Tet_transcr_reg_TetR-rel_C_sf"/>
</dbReference>
<evidence type="ECO:0000256" key="1">
    <source>
        <dbReference type="ARBA" id="ARBA00023125"/>
    </source>
</evidence>
<keyword evidence="1 2" id="KW-0238">DNA-binding</keyword>
<organism evidence="4 5">
    <name type="scientific">Halovulum marinum</name>
    <dbReference type="NCBI Taxonomy" id="2662447"/>
    <lineage>
        <taxon>Bacteria</taxon>
        <taxon>Pseudomonadati</taxon>
        <taxon>Pseudomonadota</taxon>
        <taxon>Alphaproteobacteria</taxon>
        <taxon>Rhodobacterales</taxon>
        <taxon>Paracoccaceae</taxon>
        <taxon>Halovulum</taxon>
    </lineage>
</organism>
<proteinExistence type="predicted"/>
<accession>A0A6L5Z2Q6</accession>
<evidence type="ECO:0000313" key="5">
    <source>
        <dbReference type="Proteomes" id="UP000474957"/>
    </source>
</evidence>
<dbReference type="Pfam" id="PF00440">
    <property type="entry name" value="TetR_N"/>
    <property type="match status" value="1"/>
</dbReference>
<name>A0A6L5Z2Q6_9RHOB</name>
<dbReference type="Proteomes" id="UP000474957">
    <property type="component" value="Unassembled WGS sequence"/>
</dbReference>
<dbReference type="InterPro" id="IPR001647">
    <property type="entry name" value="HTH_TetR"/>
</dbReference>
<dbReference type="GO" id="GO:0003677">
    <property type="term" value="F:DNA binding"/>
    <property type="evidence" value="ECO:0007669"/>
    <property type="project" value="UniProtKB-UniRule"/>
</dbReference>
<dbReference type="PANTHER" id="PTHR30328">
    <property type="entry name" value="TRANSCRIPTIONAL REPRESSOR"/>
    <property type="match status" value="1"/>
</dbReference>
<evidence type="ECO:0000256" key="2">
    <source>
        <dbReference type="PROSITE-ProRule" id="PRU00335"/>
    </source>
</evidence>
<dbReference type="Pfam" id="PF17938">
    <property type="entry name" value="TetR_C_29"/>
    <property type="match status" value="1"/>
</dbReference>
<dbReference type="PANTHER" id="PTHR30328:SF54">
    <property type="entry name" value="HTH-TYPE TRANSCRIPTIONAL REPRESSOR SCO4008"/>
    <property type="match status" value="1"/>
</dbReference>